<dbReference type="Gene3D" id="3.30.360.10">
    <property type="entry name" value="Dihydrodipicolinate Reductase, domain 2"/>
    <property type="match status" value="1"/>
</dbReference>
<dbReference type="InterPro" id="IPR036291">
    <property type="entry name" value="NAD(P)-bd_dom_sf"/>
</dbReference>
<evidence type="ECO:0000259" key="2">
    <source>
        <dbReference type="Pfam" id="PF22725"/>
    </source>
</evidence>
<dbReference type="EMBL" id="BAVZ01000018">
    <property type="protein sequence ID" value="GAF10104.1"/>
    <property type="molecule type" value="Genomic_DNA"/>
</dbReference>
<evidence type="ECO:0000313" key="3">
    <source>
        <dbReference type="EMBL" id="GAF10104.1"/>
    </source>
</evidence>
<comment type="caution">
    <text evidence="3">The sequence shown here is derived from an EMBL/GenBank/DDBJ whole genome shotgun (WGS) entry which is preliminary data.</text>
</comment>
<dbReference type="Gene3D" id="3.40.50.720">
    <property type="entry name" value="NAD(P)-binding Rossmann-like Domain"/>
    <property type="match status" value="1"/>
</dbReference>
<protein>
    <submittedName>
        <fullName evidence="3">Dehydrogenase</fullName>
    </submittedName>
</protein>
<dbReference type="SUPFAM" id="SSF55347">
    <property type="entry name" value="Glyceraldehyde-3-phosphate dehydrogenase-like, C-terminal domain"/>
    <property type="match status" value="1"/>
</dbReference>
<dbReference type="Proteomes" id="UP000019364">
    <property type="component" value="Unassembled WGS sequence"/>
</dbReference>
<feature type="domain" description="Gfo/Idh/MocA-like oxidoreductase N-terminal" evidence="1">
    <location>
        <begin position="6"/>
        <end position="123"/>
    </location>
</feature>
<evidence type="ECO:0000259" key="1">
    <source>
        <dbReference type="Pfam" id="PF01408"/>
    </source>
</evidence>
<keyword evidence="4" id="KW-1185">Reference proteome</keyword>
<sequence length="329" mass="36255">MLMTLHIGIIGTGWFSRVHADIIKGMNGVKLQAVCGTSLSKAEHMAQDYEAKGYGHLKDMLDSERLDAVYICVPPMSHGEIELELIRRGIPFLVEKPLGLDAELPRRILEQVEATGILTSVGYHFRYAQTVDRLKAMVNTHKVGMALGKWMGSMPGVAWWRQQNGSGGQCIEQTTHVVDLLRYVAGEVDEVYALYGKRVKHELEPNVEVADVGTITLKMRSGLIANISNTCVLPGDSDISETGLSFYTNQGILDWSPQRLSVQASGIQTNYTANNQPYIQENEAFIHALRTGDKSLIRSDYADAFKTQQVTCAALESATRGMPVAVLTI</sequence>
<dbReference type="eggNOG" id="COG0673">
    <property type="taxonomic scope" value="Bacteria"/>
</dbReference>
<dbReference type="InterPro" id="IPR055170">
    <property type="entry name" value="GFO_IDH_MocA-like_dom"/>
</dbReference>
<dbReference type="SUPFAM" id="SSF51735">
    <property type="entry name" value="NAD(P)-binding Rossmann-fold domains"/>
    <property type="match status" value="1"/>
</dbReference>
<proteinExistence type="predicted"/>
<dbReference type="STRING" id="1236976.JCM16418_4278"/>
<evidence type="ECO:0000313" key="4">
    <source>
        <dbReference type="Proteomes" id="UP000019364"/>
    </source>
</evidence>
<gene>
    <name evidence="3" type="ORF">JCM16418_4278</name>
</gene>
<dbReference type="PANTHER" id="PTHR43249:SF1">
    <property type="entry name" value="D-GLUCOSIDE 3-DEHYDROGENASE"/>
    <property type="match status" value="1"/>
</dbReference>
<dbReference type="InterPro" id="IPR000683">
    <property type="entry name" value="Gfo/Idh/MocA-like_OxRdtase_N"/>
</dbReference>
<accession>W7Z737</accession>
<organism evidence="3 4">
    <name type="scientific">Paenibacillus pini JCM 16418</name>
    <dbReference type="NCBI Taxonomy" id="1236976"/>
    <lineage>
        <taxon>Bacteria</taxon>
        <taxon>Bacillati</taxon>
        <taxon>Bacillota</taxon>
        <taxon>Bacilli</taxon>
        <taxon>Bacillales</taxon>
        <taxon>Paenibacillaceae</taxon>
        <taxon>Paenibacillus</taxon>
    </lineage>
</organism>
<name>W7Z737_9BACL</name>
<dbReference type="Pfam" id="PF22725">
    <property type="entry name" value="GFO_IDH_MocA_C3"/>
    <property type="match status" value="1"/>
</dbReference>
<dbReference type="Pfam" id="PF01408">
    <property type="entry name" value="GFO_IDH_MocA"/>
    <property type="match status" value="1"/>
</dbReference>
<feature type="domain" description="GFO/IDH/MocA-like oxidoreductase" evidence="2">
    <location>
        <begin position="157"/>
        <end position="241"/>
    </location>
</feature>
<dbReference type="InterPro" id="IPR052515">
    <property type="entry name" value="Gfo/Idh/MocA_Oxidoreductase"/>
</dbReference>
<dbReference type="PANTHER" id="PTHR43249">
    <property type="entry name" value="UDP-N-ACETYL-2-AMINO-2-DEOXY-D-GLUCURONATE OXIDASE"/>
    <property type="match status" value="1"/>
</dbReference>
<dbReference type="AlphaFoldDB" id="W7Z737"/>
<dbReference type="GO" id="GO:0000166">
    <property type="term" value="F:nucleotide binding"/>
    <property type="evidence" value="ECO:0007669"/>
    <property type="project" value="InterPro"/>
</dbReference>
<reference evidence="3 4" key="1">
    <citation type="journal article" date="2014" name="Genome Announc.">
        <title>Draft Genome Sequence of Paenibacillus pini JCM 16418T, Isolated from the Rhizosphere of Pine Tree.</title>
        <authorList>
            <person name="Yuki M."/>
            <person name="Oshima K."/>
            <person name="Suda W."/>
            <person name="Oshida Y."/>
            <person name="Kitamura K."/>
            <person name="Iida Y."/>
            <person name="Hattori M."/>
            <person name="Ohkuma M."/>
        </authorList>
    </citation>
    <scope>NUCLEOTIDE SEQUENCE [LARGE SCALE GENOMIC DNA]</scope>
    <source>
        <strain evidence="3 4">JCM 16418</strain>
    </source>
</reference>